<dbReference type="Proteomes" id="UP000680348">
    <property type="component" value="Unassembled WGS sequence"/>
</dbReference>
<proteinExistence type="predicted"/>
<protein>
    <submittedName>
        <fullName evidence="1">Uncharacterized protein</fullName>
    </submittedName>
</protein>
<dbReference type="AlphaFoldDB" id="A0A942E4K7"/>
<dbReference type="EMBL" id="JAGWCR010000011">
    <property type="protein sequence ID" value="MBS3651040.1"/>
    <property type="molecule type" value="Genomic_DNA"/>
</dbReference>
<evidence type="ECO:0000313" key="1">
    <source>
        <dbReference type="EMBL" id="MBS3651040.1"/>
    </source>
</evidence>
<dbReference type="RefSeq" id="WP_188256582.1">
    <property type="nucleotide sequence ID" value="NZ_JABVCF010000011.1"/>
</dbReference>
<comment type="caution">
    <text evidence="1">The sequence shown here is derived from an EMBL/GenBank/DDBJ whole genome shotgun (WGS) entry which is preliminary data.</text>
</comment>
<name>A0A942E4K7_9HYPH</name>
<keyword evidence="2" id="KW-1185">Reference proteome</keyword>
<organism evidence="1 2">
    <name type="scientific">Pseudaminobacter soli</name>
    <name type="common">ex Zhang et al. 2022</name>
    <dbReference type="NCBI Taxonomy" id="2831468"/>
    <lineage>
        <taxon>Bacteria</taxon>
        <taxon>Pseudomonadati</taxon>
        <taxon>Pseudomonadota</taxon>
        <taxon>Alphaproteobacteria</taxon>
        <taxon>Hyphomicrobiales</taxon>
        <taxon>Phyllobacteriaceae</taxon>
        <taxon>Pseudaminobacter</taxon>
    </lineage>
</organism>
<reference evidence="1" key="1">
    <citation type="submission" date="2021-04" db="EMBL/GenBank/DDBJ databases">
        <title>Pseudaminobacter soli sp. nov., isolated from paddy soil contaminated by heavy metals.</title>
        <authorList>
            <person name="Zhang K."/>
        </authorList>
    </citation>
    <scope>NUCLEOTIDE SEQUENCE</scope>
    <source>
        <strain evidence="1">19-2017</strain>
    </source>
</reference>
<evidence type="ECO:0000313" key="2">
    <source>
        <dbReference type="Proteomes" id="UP000680348"/>
    </source>
</evidence>
<sequence length="137" mass="15571">MLDRKKPFFTESYVNGSAVFRDFYSTYEKAYEAAQDELKDASVSLAEIGTRDFSAAGEYEGTTLLWLEAVWRDPWKAESVLEGEVGVIRGTEIDSVIARSPVDVEYDLQGMCRFVERLSPPLGVLTLVRRWSRSRAF</sequence>
<gene>
    <name evidence="1" type="ORF">KEU06_20730</name>
</gene>
<accession>A0A942E4K7</accession>